<evidence type="ECO:0000256" key="1">
    <source>
        <dbReference type="ARBA" id="ARBA00022617"/>
    </source>
</evidence>
<protein>
    <recommendedName>
        <fullName evidence="6">Cytochrome P450</fullName>
    </recommendedName>
</protein>
<dbReference type="Proteomes" id="UP001430848">
    <property type="component" value="Unassembled WGS sequence"/>
</dbReference>
<name>A0ABR1PQ94_DIAER</name>
<comment type="caution">
    <text evidence="4">The sequence shown here is derived from an EMBL/GenBank/DDBJ whole genome shotgun (WGS) entry which is preliminary data.</text>
</comment>
<keyword evidence="3" id="KW-0408">Iron</keyword>
<evidence type="ECO:0008006" key="6">
    <source>
        <dbReference type="Google" id="ProtNLM"/>
    </source>
</evidence>
<dbReference type="PANTHER" id="PTHR24305">
    <property type="entry name" value="CYTOCHROME P450"/>
    <property type="match status" value="1"/>
</dbReference>
<dbReference type="PANTHER" id="PTHR24305:SF168">
    <property type="entry name" value="P450, PUTATIVE (EUROFUNG)-RELATED"/>
    <property type="match status" value="1"/>
</dbReference>
<dbReference type="SUPFAM" id="SSF48264">
    <property type="entry name" value="Cytochrome P450"/>
    <property type="match status" value="1"/>
</dbReference>
<dbReference type="InterPro" id="IPR050121">
    <property type="entry name" value="Cytochrome_P450_monoxygenase"/>
</dbReference>
<evidence type="ECO:0000256" key="3">
    <source>
        <dbReference type="ARBA" id="ARBA00023004"/>
    </source>
</evidence>
<dbReference type="Gene3D" id="1.10.630.10">
    <property type="entry name" value="Cytochrome P450"/>
    <property type="match status" value="1"/>
</dbReference>
<keyword evidence="1" id="KW-0349">Heme</keyword>
<dbReference type="Pfam" id="PF00067">
    <property type="entry name" value="p450"/>
    <property type="match status" value="2"/>
</dbReference>
<dbReference type="PRINTS" id="PR00463">
    <property type="entry name" value="EP450I"/>
</dbReference>
<reference evidence="4 5" key="1">
    <citation type="submission" date="2024-02" db="EMBL/GenBank/DDBJ databases">
        <title>De novo assembly and annotation of 12 fungi associated with fruit tree decline syndrome in Ontario, Canada.</title>
        <authorList>
            <person name="Sulman M."/>
            <person name="Ellouze W."/>
            <person name="Ilyukhin E."/>
        </authorList>
    </citation>
    <scope>NUCLEOTIDE SEQUENCE [LARGE SCALE GENOMIC DNA]</scope>
    <source>
        <strain evidence="4 5">M169</strain>
    </source>
</reference>
<dbReference type="PRINTS" id="PR00385">
    <property type="entry name" value="P450"/>
</dbReference>
<gene>
    <name evidence="4" type="ORF">SLS63_000169</name>
</gene>
<dbReference type="InterPro" id="IPR002401">
    <property type="entry name" value="Cyt_P450_E_grp-I"/>
</dbReference>
<proteinExistence type="predicted"/>
<evidence type="ECO:0000313" key="4">
    <source>
        <dbReference type="EMBL" id="KAK7742605.1"/>
    </source>
</evidence>
<evidence type="ECO:0000313" key="5">
    <source>
        <dbReference type="Proteomes" id="UP001430848"/>
    </source>
</evidence>
<keyword evidence="5" id="KW-1185">Reference proteome</keyword>
<dbReference type="InterPro" id="IPR036396">
    <property type="entry name" value="Cyt_P450_sf"/>
</dbReference>
<organism evidence="4 5">
    <name type="scientific">Diaporthe eres</name>
    <name type="common">Phomopsis oblonga</name>
    <dbReference type="NCBI Taxonomy" id="83184"/>
    <lineage>
        <taxon>Eukaryota</taxon>
        <taxon>Fungi</taxon>
        <taxon>Dikarya</taxon>
        <taxon>Ascomycota</taxon>
        <taxon>Pezizomycotina</taxon>
        <taxon>Sordariomycetes</taxon>
        <taxon>Sordariomycetidae</taxon>
        <taxon>Diaporthales</taxon>
        <taxon>Diaporthaceae</taxon>
        <taxon>Diaporthe</taxon>
        <taxon>Diaporthe eres species complex</taxon>
    </lineage>
</organism>
<sequence>MREVHIASAKLTPRVFRYLGSMPDAKGRTMGQMQEPRIHDALRAKLAPAYNGRDVLALEPGVNGNVEDLKQLLRRRISQGGDVDLVDPIAYFAIDVVATAAFGEPAGFLRQDRDVGDILSGIHSWVPGSTVMCDTPWIRNIIMSEWFFNRFGPKPTDPKGFGRIMRMSQEAVGKRFSEKGDSEAGHDMLIELLTTIVAGSDTTSSATRLTLLYLMTCPRVYYKLKGVIAEAIREGKVSNPISQAEARKIPYLQAVIHEGLRMRPPAPVLTPKLMRNPIFGDDVHIFRPERFTEANDDRRAEMYRTTELIFGSGRWQCAGKSLAFMELNKVFFELLRSFDFQLVNPTNPMDSTSYMLFSEKNLWVHVTEVDAADLVQPDNGEQPGMQEA</sequence>
<accession>A0ABR1PQ94</accession>
<dbReference type="InterPro" id="IPR001128">
    <property type="entry name" value="Cyt_P450"/>
</dbReference>
<evidence type="ECO:0000256" key="2">
    <source>
        <dbReference type="ARBA" id="ARBA00022723"/>
    </source>
</evidence>
<dbReference type="EMBL" id="JAKNSF020000001">
    <property type="protein sequence ID" value="KAK7742605.1"/>
    <property type="molecule type" value="Genomic_DNA"/>
</dbReference>
<keyword evidence="2" id="KW-0479">Metal-binding</keyword>